<dbReference type="AlphaFoldDB" id="A0A521G009"/>
<dbReference type="PROSITE" id="PS01314">
    <property type="entry name" value="UPF0047"/>
    <property type="match status" value="1"/>
</dbReference>
<proteinExistence type="inferred from homology"/>
<dbReference type="InterPro" id="IPR035917">
    <property type="entry name" value="YjbQ-like_sf"/>
</dbReference>
<dbReference type="PANTHER" id="PTHR30615">
    <property type="entry name" value="UNCHARACTERIZED PROTEIN YJBQ-RELATED"/>
    <property type="match status" value="1"/>
</dbReference>
<comment type="similarity">
    <text evidence="1">Belongs to the UPF0047 family.</text>
</comment>
<accession>A0A521G009</accession>
<dbReference type="Proteomes" id="UP000316238">
    <property type="component" value="Unassembled WGS sequence"/>
</dbReference>
<sequence length="127" mass="13939">MMSTNSTAEFVDITEQARKVVKVAEIDEGILYLFNPHTTAGLTINEGCDPAVRHDLLGLFQLLISTSYPCCHAEGNSPAHALATLTGSSVTVIITKGELQLGTWQHIFFCEYDGPRNRKVFWKVLAG</sequence>
<dbReference type="InterPro" id="IPR001602">
    <property type="entry name" value="UPF0047_YjbQ-like"/>
</dbReference>
<gene>
    <name evidence="2" type="ORF">CDV28_12923</name>
</gene>
<dbReference type="SUPFAM" id="SSF111038">
    <property type="entry name" value="YjbQ-like"/>
    <property type="match status" value="1"/>
</dbReference>
<dbReference type="EMBL" id="NQJD01000029">
    <property type="protein sequence ID" value="TAA74358.1"/>
    <property type="molecule type" value="Genomic_DNA"/>
</dbReference>
<evidence type="ECO:0000313" key="3">
    <source>
        <dbReference type="Proteomes" id="UP000316238"/>
    </source>
</evidence>
<evidence type="ECO:0000256" key="1">
    <source>
        <dbReference type="ARBA" id="ARBA00005534"/>
    </source>
</evidence>
<dbReference type="PANTHER" id="PTHR30615:SF8">
    <property type="entry name" value="UPF0047 PROTEIN C4A8.02C"/>
    <property type="match status" value="1"/>
</dbReference>
<evidence type="ECO:0000313" key="2">
    <source>
        <dbReference type="EMBL" id="TAA74358.1"/>
    </source>
</evidence>
<dbReference type="Gene3D" id="2.60.120.460">
    <property type="entry name" value="YjbQ-like"/>
    <property type="match status" value="1"/>
</dbReference>
<organism evidence="2 3">
    <name type="scientific">Candidatus Electronema aureum</name>
    <dbReference type="NCBI Taxonomy" id="2005002"/>
    <lineage>
        <taxon>Bacteria</taxon>
        <taxon>Pseudomonadati</taxon>
        <taxon>Thermodesulfobacteriota</taxon>
        <taxon>Desulfobulbia</taxon>
        <taxon>Desulfobulbales</taxon>
        <taxon>Desulfobulbaceae</taxon>
        <taxon>Candidatus Electronema</taxon>
    </lineage>
</organism>
<reference evidence="2" key="1">
    <citation type="submission" date="2017-07" db="EMBL/GenBank/DDBJ databases">
        <title>The cable genome - Insights into the physiology and evolution of filamentous bacteria capable of sulfide oxidation via long distance electron transfer.</title>
        <authorList>
            <person name="Thorup C."/>
            <person name="Bjerg J.T."/>
            <person name="Schreiber L."/>
            <person name="Nielsen L.P."/>
            <person name="Kjeldsen K.U."/>
            <person name="Boesen T."/>
            <person name="Boggild A."/>
            <person name="Meysman F."/>
            <person name="Geelhoed J."/>
            <person name="Schramm A."/>
        </authorList>
    </citation>
    <scope>NUCLEOTIDE SEQUENCE [LARGE SCALE GENOMIC DNA]</scope>
    <source>
        <strain evidence="2">GS</strain>
    </source>
</reference>
<keyword evidence="3" id="KW-1185">Reference proteome</keyword>
<dbReference type="NCBIfam" id="TIGR00149">
    <property type="entry name" value="TIGR00149_YjbQ"/>
    <property type="match status" value="1"/>
</dbReference>
<comment type="caution">
    <text evidence="2">The sequence shown here is derived from an EMBL/GenBank/DDBJ whole genome shotgun (WGS) entry which is preliminary data.</text>
</comment>
<dbReference type="Pfam" id="PF01894">
    <property type="entry name" value="YjbQ"/>
    <property type="match status" value="1"/>
</dbReference>
<dbReference type="PIRSF" id="PIRSF004681">
    <property type="entry name" value="UCP004681"/>
    <property type="match status" value="1"/>
</dbReference>
<protein>
    <submittedName>
        <fullName evidence="2">Secondary thiamine-phosphate synthase enzyme</fullName>
    </submittedName>
</protein>
<name>A0A521G009_9BACT</name>